<proteinExistence type="predicted"/>
<dbReference type="PANTHER" id="PTHR34293:SF1">
    <property type="entry name" value="HTH-TYPE TRANSCRIPTIONAL REGULATOR TRMBL2"/>
    <property type="match status" value="1"/>
</dbReference>
<feature type="region of interest" description="Disordered" evidence="1">
    <location>
        <begin position="1"/>
        <end position="21"/>
    </location>
</feature>
<dbReference type="InterPro" id="IPR016032">
    <property type="entry name" value="Sig_transdc_resp-reg_C-effctor"/>
</dbReference>
<dbReference type="Proteomes" id="UP000509303">
    <property type="component" value="Chromosome"/>
</dbReference>
<name>A0A7H8N8D5_9ACTN</name>
<dbReference type="GO" id="GO:0006355">
    <property type="term" value="P:regulation of DNA-templated transcription"/>
    <property type="evidence" value="ECO:0007669"/>
    <property type="project" value="InterPro"/>
</dbReference>
<evidence type="ECO:0000313" key="3">
    <source>
        <dbReference type="EMBL" id="QKW50820.1"/>
    </source>
</evidence>
<dbReference type="EMBL" id="CP054929">
    <property type="protein sequence ID" value="QKW50820.1"/>
    <property type="molecule type" value="Genomic_DNA"/>
</dbReference>
<feature type="domain" description="HTH luxR-type" evidence="2">
    <location>
        <begin position="199"/>
        <end position="267"/>
    </location>
</feature>
<evidence type="ECO:0000259" key="2">
    <source>
        <dbReference type="SMART" id="SM00421"/>
    </source>
</evidence>
<dbReference type="Gene3D" id="1.10.10.10">
    <property type="entry name" value="Winged helix-like DNA-binding domain superfamily/Winged helix DNA-binding domain"/>
    <property type="match status" value="1"/>
</dbReference>
<reference evidence="3 4" key="1">
    <citation type="submission" date="2020-06" db="EMBL/GenBank/DDBJ databases">
        <title>Genome mining for natural products.</title>
        <authorList>
            <person name="Zhang B."/>
            <person name="Shi J."/>
            <person name="Ge H."/>
        </authorList>
    </citation>
    <scope>NUCLEOTIDE SEQUENCE [LARGE SCALE GENOMIC DNA]</scope>
    <source>
        <strain evidence="3 4">NA00687</strain>
    </source>
</reference>
<dbReference type="SUPFAM" id="SSF46894">
    <property type="entry name" value="C-terminal effector domain of the bipartite response regulators"/>
    <property type="match status" value="1"/>
</dbReference>
<dbReference type="InterPro" id="IPR051797">
    <property type="entry name" value="TrmB-like"/>
</dbReference>
<dbReference type="InterPro" id="IPR036388">
    <property type="entry name" value="WH-like_DNA-bd_sf"/>
</dbReference>
<dbReference type="PANTHER" id="PTHR34293">
    <property type="entry name" value="HTH-TYPE TRANSCRIPTIONAL REGULATOR TRMBL2"/>
    <property type="match status" value="1"/>
</dbReference>
<feature type="compositionally biased region" description="Pro residues" evidence="1">
    <location>
        <begin position="11"/>
        <end position="21"/>
    </location>
</feature>
<dbReference type="InterPro" id="IPR000792">
    <property type="entry name" value="Tscrpt_reg_LuxR_C"/>
</dbReference>
<dbReference type="RefSeq" id="WP_176162553.1">
    <property type="nucleotide sequence ID" value="NZ_CP054929.1"/>
</dbReference>
<sequence>MSTSRSIAAVPDPPGRPPLPEMPLARSQVADDVDDALDQVRALIETVVNRHQVRTLDQSLLVTTEDTETAVQALDRLVAGAEHAVSVLVPSNSTAVKVLTGVLEKLAGRWAGAVRVRLICSPEVAVAHRLGEIERAGDAAETVQVRLAGESQRGLVIIDNRVALVRSDPEAGDNQASLVRAPVVVKALHDMFMSNWRRAIPLTEYEQISEYLRGGSGAQILRFLYEGYTDEAAARELSVSVRTYRRRVAEIMRALGATSRFQAGVYTLRMGLL</sequence>
<keyword evidence="4" id="KW-1185">Reference proteome</keyword>
<accession>A0A7H8N8D5</accession>
<dbReference type="GO" id="GO:0003677">
    <property type="term" value="F:DNA binding"/>
    <property type="evidence" value="ECO:0007669"/>
    <property type="project" value="InterPro"/>
</dbReference>
<evidence type="ECO:0000256" key="1">
    <source>
        <dbReference type="SAM" id="MobiDB-lite"/>
    </source>
</evidence>
<dbReference type="AlphaFoldDB" id="A0A7H8N8D5"/>
<organism evidence="3 4">
    <name type="scientific">Streptomyces buecherae</name>
    <dbReference type="NCBI Taxonomy" id="2763006"/>
    <lineage>
        <taxon>Bacteria</taxon>
        <taxon>Bacillati</taxon>
        <taxon>Actinomycetota</taxon>
        <taxon>Actinomycetes</taxon>
        <taxon>Kitasatosporales</taxon>
        <taxon>Streptomycetaceae</taxon>
        <taxon>Streptomyces</taxon>
    </lineage>
</organism>
<protein>
    <recommendedName>
        <fullName evidence="2">HTH luxR-type domain-containing protein</fullName>
    </recommendedName>
</protein>
<dbReference type="SMART" id="SM00421">
    <property type="entry name" value="HTH_LUXR"/>
    <property type="match status" value="1"/>
</dbReference>
<evidence type="ECO:0000313" key="4">
    <source>
        <dbReference type="Proteomes" id="UP000509303"/>
    </source>
</evidence>
<gene>
    <name evidence="3" type="ORF">HUT08_16200</name>
</gene>